<reference evidence="6 7" key="1">
    <citation type="submission" date="2019-09" db="EMBL/GenBank/DDBJ databases">
        <title>Genome of Aliivibrio finisterrensis LMG 23869 (type strain).</title>
        <authorList>
            <person name="Bowman J.P."/>
        </authorList>
    </citation>
    <scope>NUCLEOTIDE SEQUENCE [LARGE SCALE GENOMIC DNA]</scope>
    <source>
        <strain evidence="6 7">LMG 23869</strain>
    </source>
</reference>
<dbReference type="Pfam" id="PF18884">
    <property type="entry name" value="TSP3_bac"/>
    <property type="match status" value="5"/>
</dbReference>
<dbReference type="Gene3D" id="2.60.120.200">
    <property type="match status" value="1"/>
</dbReference>
<dbReference type="Gene3D" id="4.10.1080.10">
    <property type="entry name" value="TSP type-3 repeat"/>
    <property type="match status" value="3"/>
</dbReference>
<dbReference type="Proteomes" id="UP000434870">
    <property type="component" value="Unassembled WGS sequence"/>
</dbReference>
<evidence type="ECO:0008006" key="8">
    <source>
        <dbReference type="Google" id="ProtNLM"/>
    </source>
</evidence>
<dbReference type="RefSeq" id="WP_151656823.1">
    <property type="nucleotide sequence ID" value="NZ_WBVP01000036.1"/>
</dbReference>
<comment type="caution">
    <text evidence="6">The sequence shown here is derived from an EMBL/GenBank/DDBJ whole genome shotgun (WGS) entry which is preliminary data.</text>
</comment>
<evidence type="ECO:0000256" key="4">
    <source>
        <dbReference type="ARBA" id="ARBA00022837"/>
    </source>
</evidence>
<keyword evidence="4" id="KW-0106">Calcium</keyword>
<dbReference type="GO" id="GO:0005509">
    <property type="term" value="F:calcium ion binding"/>
    <property type="evidence" value="ECO:0007669"/>
    <property type="project" value="InterPro"/>
</dbReference>
<dbReference type="InterPro" id="IPR059100">
    <property type="entry name" value="TSP3_bac"/>
</dbReference>
<organism evidence="6 7">
    <name type="scientific">Aliivibrio finisterrensis</name>
    <dbReference type="NCBI Taxonomy" id="511998"/>
    <lineage>
        <taxon>Bacteria</taxon>
        <taxon>Pseudomonadati</taxon>
        <taxon>Pseudomonadota</taxon>
        <taxon>Gammaproteobacteria</taxon>
        <taxon>Vibrionales</taxon>
        <taxon>Vibrionaceae</taxon>
        <taxon>Aliivibrio</taxon>
    </lineage>
</organism>
<gene>
    <name evidence="6" type="ORF">F8B77_16925</name>
</gene>
<comment type="subcellular location">
    <subcellularLocation>
        <location evidence="1">Secreted</location>
    </subcellularLocation>
</comment>
<feature type="region of interest" description="Disordered" evidence="5">
    <location>
        <begin position="1956"/>
        <end position="1991"/>
    </location>
</feature>
<dbReference type="PANTHER" id="PTHR10199">
    <property type="entry name" value="THROMBOSPONDIN"/>
    <property type="match status" value="1"/>
</dbReference>
<sequence>MNVNVSYQGSDSSLTMMMLLPVDRNASNSISWMVEKGGVRYSTVQSVDVADVVNPLAIDNLTVRVANTSIADADLFADFMGLTALSTDATTLSLYRSELANNAVSSLAGLESLIADVNVSATAFVALQNTPNANITIEQIQTLLPAQYLAASLIAEYQAALASNVWNTPDEVQTLLTNVNFDNSTDADGDGIEDSVELAQFSDPSDANHPIYLGQIDTDNDGILNGLDTDLDGNGTADENELYVTLNSGVLSGIVDGLPIPYTTDSSDGCPDSAAPTQTVGNIALVYHDVAYGCSYANAAYSATQYTVSEGISYQFNTAIPLYQIGPSQVAPTGFLLNETYPMLRLPRDVKYDIYEVTLNGSDWVATKLQTVEVDDIPDDNWLFINQDVSERTTALNLMAVPEDLDLYGELISNFSFTQLNNDDTRLSFSTRINFDAWRYRLDGGEWVTTTASSVVLTGLSLGLHAAEMEFIDADGNPVTAIPPQTTTAEIYPVENLTHDNRLSFDYTNHYTGSEYQAVAMLPGSGLTGPSVLENPNWWEEAEIETGFTVELKDAVGNVYPVTLKGHRIYNQIQTAMHYVTIPGEPSPNFDTVNYFQISLDSTSFAALPTGARYQSGVVKLRFVAAGGDDVSMYPFTIDFDLAHSDLDNDGQEDGIDTDMDNDGVPDSVDINSYSMTSDTDGDGMGDGFETTFGLDPLTADNEMGDLDGDGFTNLVEYQDGSDPTDSSSFDTDHDGILDPNDAEPTVWNNLATGERLGTTTISATHERTEYTSPVVRITTEAHTRSEDMYVPYEDYNFHLNHHSSNYMPKVAYSAVSNGTKDGVVWQDQTTMALYYSEFNADSTHNRTISLPNGANENLLSAASNGSDDIVYGLAATGGATGGVTPTTARLVRYNLTSQTTVVEKVLNTSDTGTGALNIWKAGYYPSKLAWSGDTIGINLVRTYLRTSDGLNHQGGWAATFDANNLEVTKIWGQIAGHQLGGMLTVDSQGNFISTVLGDGAPRGFDIIQWNENEMYSQKILRVKAEHGKIATNRLGNLVDEYTEISTPTTTYYKWSNDTYTYSEPGGVVEMDDRFISFMTSERGLHNHETGRAHNKSRNIAVVSTGKNVNENKYLSFGEYEEMSYYGFYSFYTKVTNRNVLWITDFTDIQENVSRVKPLKLADDVILLLMEIHNYGGYDYSAYMMVNKELQVLVPLTRMRQDIIFGRSDELRVENGTAYGYSSANGKLQRFTISLNGDPTIDSDNDGYGDYYEQLLDSDANDPNSPLMNGDVDTDSDGIPDHMDYDDDADGVADIDDSAPLDRNSDYDGDGLSDGYETDNGLNPIDASDGGVDSDSDGIRDADEMLFGLNPNDASDGKDVDTDNDGVTNGEEISANTNPLDSNEYDADNDGVLGIYDVDDNDPHSDTDNDGLTDIQETQNGYDPLDPSDVDYSIDDNNDGVPDIFAALQTNLSAEGTINVDSWQLGLRQLTHIPEFTHTEFVNTPRQLDIDLSSFTGDVSYEFIAHFAEDNSGNLELLGLLNNAEGINTHWAIRFEQGSGNMGATKFGTADYTFAPVNGESIASPYGDPVHLVVIGRNGKTEAWVNGVQVGEISANAILINDANTPFGINSGSIQGDDGIYAFAAYNRALPVEEIQFLHRKALSIYFDLDNDGLFDVVDPDDDNDGVNDINDRFPLDATEWADVDGDGIGDNVDTDLNDGPLADVDSDGILNGVDPDADNDGVSNDIEIAAGFDLYDASDIDFSIDTNNDGFADIWLTLQTALSSGDGMDITAWSSHVAAANNPPEVVVDTFVNQNSQHMLNLSALAGEVSYEFVLKFPTDPNNSLAIMGNNASGWSLRFEQWRNSNQLGLTRYGGGDYTFNAVSGQSVTSPYGAPVHLAYIARGGVSEIWVNGVQVGQLTEALLLNHTSVPLGIMEGSVQGDEGIYGFAAYNHALSAIELNAAYEKAMSIDQDTDGDGIFDRLDPDDDNDGYLDNGEPDTTGYGTGQVVY</sequence>
<dbReference type="SUPFAM" id="SSF103647">
    <property type="entry name" value="TSP type-3 repeat"/>
    <property type="match status" value="3"/>
</dbReference>
<evidence type="ECO:0000256" key="1">
    <source>
        <dbReference type="ARBA" id="ARBA00004613"/>
    </source>
</evidence>
<evidence type="ECO:0000256" key="3">
    <source>
        <dbReference type="ARBA" id="ARBA00022729"/>
    </source>
</evidence>
<dbReference type="SUPFAM" id="SSF49899">
    <property type="entry name" value="Concanavalin A-like lectins/glucanases"/>
    <property type="match status" value="2"/>
</dbReference>
<name>A0A6N6RNT7_9GAMM</name>
<feature type="compositionally biased region" description="Acidic residues" evidence="5">
    <location>
        <begin position="1272"/>
        <end position="1299"/>
    </location>
</feature>
<evidence type="ECO:0000313" key="6">
    <source>
        <dbReference type="EMBL" id="KAB2823124.1"/>
    </source>
</evidence>
<dbReference type="EMBL" id="WBVP01000036">
    <property type="protein sequence ID" value="KAB2823124.1"/>
    <property type="molecule type" value="Genomic_DNA"/>
</dbReference>
<keyword evidence="3" id="KW-0732">Signal</keyword>
<evidence type="ECO:0000256" key="2">
    <source>
        <dbReference type="ARBA" id="ARBA00022525"/>
    </source>
</evidence>
<dbReference type="InterPro" id="IPR013320">
    <property type="entry name" value="ConA-like_dom_sf"/>
</dbReference>
<proteinExistence type="predicted"/>
<keyword evidence="2" id="KW-0964">Secreted</keyword>
<evidence type="ECO:0000256" key="5">
    <source>
        <dbReference type="SAM" id="MobiDB-lite"/>
    </source>
</evidence>
<feature type="region of interest" description="Disordered" evidence="5">
    <location>
        <begin position="1255"/>
        <end position="1385"/>
    </location>
</feature>
<evidence type="ECO:0000313" key="7">
    <source>
        <dbReference type="Proteomes" id="UP000434870"/>
    </source>
</evidence>
<dbReference type="InterPro" id="IPR028974">
    <property type="entry name" value="TSP_type-3_rpt"/>
</dbReference>
<accession>A0A6N6RNT7</accession>
<feature type="compositionally biased region" description="Acidic residues" evidence="5">
    <location>
        <begin position="1956"/>
        <end position="1972"/>
    </location>
</feature>
<protein>
    <recommendedName>
        <fullName evidence="8">LamG-like jellyroll fold domain-containing protein</fullName>
    </recommendedName>
</protein>